<dbReference type="RefSeq" id="WP_139222612.1">
    <property type="nucleotide sequence ID" value="NZ_FOTF01000009.1"/>
</dbReference>
<evidence type="ECO:0000313" key="2">
    <source>
        <dbReference type="EMBL" id="SFL17559.1"/>
    </source>
</evidence>
<dbReference type="OrthoDB" id="7946875at2"/>
<evidence type="ECO:0000256" key="1">
    <source>
        <dbReference type="SAM" id="SignalP"/>
    </source>
</evidence>
<sequence>MNKFLATTAIASLLAMPAMAEQTDISQTVSALQEALNTIRIDDDATDVSQAAVNAANIISIDFESLDDVTQSSEDGMMQNAINDFDTRGNRRNNAVLTNIAQAGTNVLNSVDLTMDTGQGYDINHLSQVVDNASQTAFNDIDIRDGTSASVDQDATNVMNMAAMDDLQEDNVTHDLLQEIDDSSQFAGNDLDVDLGATDIAQDAVNVMNLAEIEDDLKGDSFQNIFGDTSQVAENNAFDTNSRASITNLMQSAVNVANSLSVGENSPNSGGSFYQAGITQIYDGSDGSGQVASNFVKFASNGLAGAAPALAGDPAIIDQSALNAINLATITNVGWTVSQDASDVNQSASNVATNFDFAYTADVSNFDQSATNVANILSAGSLPDLNGYTEVSQNFSGLQSATNNVFGADDLFGVSQAATNVANSVSGL</sequence>
<proteinExistence type="predicted"/>
<name>A0A1I4FJC3_9RHOB</name>
<feature type="chain" id="PRO_5011624489" evidence="1">
    <location>
        <begin position="21"/>
        <end position="428"/>
    </location>
</feature>
<feature type="signal peptide" evidence="1">
    <location>
        <begin position="1"/>
        <end position="20"/>
    </location>
</feature>
<accession>A0A1I4FJC3</accession>
<reference evidence="2 3" key="1">
    <citation type="submission" date="2016-10" db="EMBL/GenBank/DDBJ databases">
        <authorList>
            <person name="de Groot N.N."/>
        </authorList>
    </citation>
    <scope>NUCLEOTIDE SEQUENCE [LARGE SCALE GENOMIC DNA]</scope>
    <source>
        <strain evidence="2 3">DSM 16199</strain>
    </source>
</reference>
<keyword evidence="1" id="KW-0732">Signal</keyword>
<protein>
    <submittedName>
        <fullName evidence="2">Uncharacterized protein</fullName>
    </submittedName>
</protein>
<gene>
    <name evidence="2" type="ORF">SAMN04488004_109115</name>
</gene>
<keyword evidence="3" id="KW-1185">Reference proteome</keyword>
<evidence type="ECO:0000313" key="3">
    <source>
        <dbReference type="Proteomes" id="UP000199550"/>
    </source>
</evidence>
<dbReference type="EMBL" id="FOTF01000009">
    <property type="protein sequence ID" value="SFL17559.1"/>
    <property type="molecule type" value="Genomic_DNA"/>
</dbReference>
<dbReference type="AlphaFoldDB" id="A0A1I4FJC3"/>
<dbReference type="Proteomes" id="UP000199550">
    <property type="component" value="Unassembled WGS sequence"/>
</dbReference>
<organism evidence="2 3">
    <name type="scientific">Loktanella salsilacus</name>
    <dbReference type="NCBI Taxonomy" id="195913"/>
    <lineage>
        <taxon>Bacteria</taxon>
        <taxon>Pseudomonadati</taxon>
        <taxon>Pseudomonadota</taxon>
        <taxon>Alphaproteobacteria</taxon>
        <taxon>Rhodobacterales</taxon>
        <taxon>Roseobacteraceae</taxon>
        <taxon>Loktanella</taxon>
    </lineage>
</organism>